<dbReference type="AlphaFoldDB" id="A0A317XHL6"/>
<proteinExistence type="predicted"/>
<name>A0A317XHL6_9BASI</name>
<protein>
    <submittedName>
        <fullName evidence="1">Uncharacterized protein</fullName>
    </submittedName>
</protein>
<organism evidence="1 2">
    <name type="scientific">Testicularia cyperi</name>
    <dbReference type="NCBI Taxonomy" id="1882483"/>
    <lineage>
        <taxon>Eukaryota</taxon>
        <taxon>Fungi</taxon>
        <taxon>Dikarya</taxon>
        <taxon>Basidiomycota</taxon>
        <taxon>Ustilaginomycotina</taxon>
        <taxon>Ustilaginomycetes</taxon>
        <taxon>Ustilaginales</taxon>
        <taxon>Anthracoideaceae</taxon>
        <taxon>Testicularia</taxon>
    </lineage>
</organism>
<sequence length="210" mass="22219">MQASKSASPPASLSARQSGALYPESSCNMARKNSDPAPSTVRAVLLSECAFSTSAASAGQSATFASNAARSIQHSTAQHATVQNSTGQYFGKEPQSHPLCSYYSELHSSVSSLSIALSSRATINHLHLLHNSIVDRDGNQLLLRACTDFRLCRLLFTHASLSATGCIFTDGSPWPFRDTVASSLVCQVENLSGCLLTSRLTPSVGIPTAR</sequence>
<dbReference type="EMBL" id="KZ819231">
    <property type="protein sequence ID" value="PWY96968.1"/>
    <property type="molecule type" value="Genomic_DNA"/>
</dbReference>
<accession>A0A317XHL6</accession>
<reference evidence="1 2" key="1">
    <citation type="journal article" date="2018" name="Mol. Biol. Evol.">
        <title>Broad Genomic Sampling Reveals a Smut Pathogenic Ancestry of the Fungal Clade Ustilaginomycotina.</title>
        <authorList>
            <person name="Kijpornyongpan T."/>
            <person name="Mondo S.J."/>
            <person name="Barry K."/>
            <person name="Sandor L."/>
            <person name="Lee J."/>
            <person name="Lipzen A."/>
            <person name="Pangilinan J."/>
            <person name="LaButti K."/>
            <person name="Hainaut M."/>
            <person name="Henrissat B."/>
            <person name="Grigoriev I.V."/>
            <person name="Spatafora J.W."/>
            <person name="Aime M.C."/>
        </authorList>
    </citation>
    <scope>NUCLEOTIDE SEQUENCE [LARGE SCALE GENOMIC DNA]</scope>
    <source>
        <strain evidence="1 2">MCA 3645</strain>
    </source>
</reference>
<dbReference type="InParanoid" id="A0A317XHL6"/>
<dbReference type="Proteomes" id="UP000246740">
    <property type="component" value="Unassembled WGS sequence"/>
</dbReference>
<keyword evidence="2" id="KW-1185">Reference proteome</keyword>
<evidence type="ECO:0000313" key="2">
    <source>
        <dbReference type="Proteomes" id="UP000246740"/>
    </source>
</evidence>
<evidence type="ECO:0000313" key="1">
    <source>
        <dbReference type="EMBL" id="PWY96968.1"/>
    </source>
</evidence>
<gene>
    <name evidence="1" type="ORF">BCV70DRAFT_92902</name>
</gene>